<dbReference type="InterPro" id="IPR037185">
    <property type="entry name" value="EmrE-like"/>
</dbReference>
<evidence type="ECO:0000313" key="11">
    <source>
        <dbReference type="Proteomes" id="UP000199093"/>
    </source>
</evidence>
<keyword evidence="11" id="KW-1185">Reference proteome</keyword>
<dbReference type="Gene3D" id="1.10.3730.20">
    <property type="match status" value="1"/>
</dbReference>
<feature type="transmembrane region" description="Helical" evidence="8">
    <location>
        <begin position="240"/>
        <end position="259"/>
    </location>
</feature>
<sequence>MSPARLGVLAMIVACTLWGLAPLYYSELSDVPAMELLAHRTLWSALVFALVLGAQGRLHLTRALLTHPARRRETVFAALAIGANWLLYLIAVQRGWVTESALGYYIFPICAVLLGVVIYRERLALLQWLAVALAAAAVLVLAVGLGSPPWMALALALTFSLYGLAKKRIVAPGAVSVFAEVLVLLPLAVLWIAAAQISGQGAFGQDWTRSALLAGSGILSALPLMLFAEAARRVDLSTLGLLQYLNPTLQALGAVLILGEPFGPARAVSFALIWAALALYSVSALRQDRARRRSAMASSAEAAL</sequence>
<dbReference type="AlphaFoldDB" id="A0A1G8S142"/>
<accession>A0A1G8S142</accession>
<keyword evidence="6 8" id="KW-1133">Transmembrane helix</keyword>
<evidence type="ECO:0000313" key="10">
    <source>
        <dbReference type="EMBL" id="SDJ22515.1"/>
    </source>
</evidence>
<evidence type="ECO:0000256" key="5">
    <source>
        <dbReference type="ARBA" id="ARBA00022692"/>
    </source>
</evidence>
<feature type="transmembrane region" description="Helical" evidence="8">
    <location>
        <begin position="149"/>
        <end position="165"/>
    </location>
</feature>
<evidence type="ECO:0000259" key="9">
    <source>
        <dbReference type="Pfam" id="PF00892"/>
    </source>
</evidence>
<reference evidence="10 11" key="1">
    <citation type="submission" date="2016-10" db="EMBL/GenBank/DDBJ databases">
        <authorList>
            <person name="de Groot N.N."/>
        </authorList>
    </citation>
    <scope>NUCLEOTIDE SEQUENCE [LARGE SCALE GENOMIC DNA]</scope>
    <source>
        <strain evidence="10 11">DSM 26424</strain>
    </source>
</reference>
<feature type="transmembrane region" description="Helical" evidence="8">
    <location>
        <begin position="7"/>
        <end position="25"/>
    </location>
</feature>
<dbReference type="Proteomes" id="UP000199093">
    <property type="component" value="Unassembled WGS sequence"/>
</dbReference>
<dbReference type="RefSeq" id="WP_089850503.1">
    <property type="nucleotide sequence ID" value="NZ_FNEJ01000022.1"/>
</dbReference>
<evidence type="ECO:0000256" key="6">
    <source>
        <dbReference type="ARBA" id="ARBA00022989"/>
    </source>
</evidence>
<feature type="transmembrane region" description="Helical" evidence="8">
    <location>
        <begin position="102"/>
        <end position="119"/>
    </location>
</feature>
<evidence type="ECO:0000256" key="7">
    <source>
        <dbReference type="ARBA" id="ARBA00023136"/>
    </source>
</evidence>
<feature type="transmembrane region" description="Helical" evidence="8">
    <location>
        <begin position="37"/>
        <end position="54"/>
    </location>
</feature>
<dbReference type="OrthoDB" id="369870at2"/>
<dbReference type="PANTHER" id="PTHR22911:SF137">
    <property type="entry name" value="SOLUTE CARRIER FAMILY 35 MEMBER G2-RELATED"/>
    <property type="match status" value="1"/>
</dbReference>
<evidence type="ECO:0000256" key="3">
    <source>
        <dbReference type="ARBA" id="ARBA00022448"/>
    </source>
</evidence>
<dbReference type="EMBL" id="FNEJ01000022">
    <property type="protein sequence ID" value="SDJ22515.1"/>
    <property type="molecule type" value="Genomic_DNA"/>
</dbReference>
<evidence type="ECO:0000256" key="4">
    <source>
        <dbReference type="ARBA" id="ARBA00022475"/>
    </source>
</evidence>
<evidence type="ECO:0000256" key="8">
    <source>
        <dbReference type="SAM" id="Phobius"/>
    </source>
</evidence>
<proteinExistence type="inferred from homology"/>
<dbReference type="InterPro" id="IPR000620">
    <property type="entry name" value="EamA_dom"/>
</dbReference>
<feature type="transmembrane region" description="Helical" evidence="8">
    <location>
        <begin position="126"/>
        <end position="143"/>
    </location>
</feature>
<dbReference type="SUPFAM" id="SSF103481">
    <property type="entry name" value="Multidrug resistance efflux transporter EmrE"/>
    <property type="match status" value="2"/>
</dbReference>
<keyword evidence="7 8" id="KW-0472">Membrane</keyword>
<feature type="transmembrane region" description="Helical" evidence="8">
    <location>
        <begin position="265"/>
        <end position="285"/>
    </location>
</feature>
<evidence type="ECO:0000256" key="2">
    <source>
        <dbReference type="ARBA" id="ARBA00007362"/>
    </source>
</evidence>
<comment type="similarity">
    <text evidence="2">Belongs to the EamA transporter family.</text>
</comment>
<dbReference type="NCBIfam" id="TIGR00688">
    <property type="entry name" value="rarD"/>
    <property type="match status" value="1"/>
</dbReference>
<keyword evidence="3" id="KW-0813">Transport</keyword>
<keyword evidence="5 8" id="KW-0812">Transmembrane</keyword>
<feature type="transmembrane region" description="Helical" evidence="8">
    <location>
        <begin position="75"/>
        <end position="96"/>
    </location>
</feature>
<feature type="transmembrane region" description="Helical" evidence="8">
    <location>
        <begin position="210"/>
        <end position="228"/>
    </location>
</feature>
<dbReference type="InterPro" id="IPR004626">
    <property type="entry name" value="RarD"/>
</dbReference>
<evidence type="ECO:0000256" key="1">
    <source>
        <dbReference type="ARBA" id="ARBA00004651"/>
    </source>
</evidence>
<keyword evidence="4" id="KW-1003">Cell membrane</keyword>
<gene>
    <name evidence="10" type="ORF">SAMN04487993_102265</name>
</gene>
<dbReference type="Pfam" id="PF00892">
    <property type="entry name" value="EamA"/>
    <property type="match status" value="1"/>
</dbReference>
<feature type="domain" description="EamA" evidence="9">
    <location>
        <begin position="6"/>
        <end position="141"/>
    </location>
</feature>
<dbReference type="PANTHER" id="PTHR22911">
    <property type="entry name" value="ACYL-MALONYL CONDENSING ENZYME-RELATED"/>
    <property type="match status" value="1"/>
</dbReference>
<organism evidence="10 11">
    <name type="scientific">Salipiger marinus</name>
    <dbReference type="NCBI Taxonomy" id="555512"/>
    <lineage>
        <taxon>Bacteria</taxon>
        <taxon>Pseudomonadati</taxon>
        <taxon>Pseudomonadota</taxon>
        <taxon>Alphaproteobacteria</taxon>
        <taxon>Rhodobacterales</taxon>
        <taxon>Roseobacteraceae</taxon>
        <taxon>Salipiger</taxon>
    </lineage>
</organism>
<name>A0A1G8S142_9RHOB</name>
<dbReference type="STRING" id="555512.SAMN04487993_102265"/>
<protein>
    <submittedName>
        <fullName evidence="10">Chloramphenicol-sensitive protein RarD</fullName>
    </submittedName>
</protein>
<feature type="transmembrane region" description="Helical" evidence="8">
    <location>
        <begin position="177"/>
        <end position="198"/>
    </location>
</feature>
<dbReference type="GO" id="GO:0005886">
    <property type="term" value="C:plasma membrane"/>
    <property type="evidence" value="ECO:0007669"/>
    <property type="project" value="UniProtKB-SubCell"/>
</dbReference>
<comment type="subcellular location">
    <subcellularLocation>
        <location evidence="1">Cell membrane</location>
        <topology evidence="1">Multi-pass membrane protein</topology>
    </subcellularLocation>
</comment>